<reference evidence="2" key="1">
    <citation type="journal article" date="2023" name="Nat. Plants">
        <title>Single-cell RNA sequencing provides a high-resolution roadmap for understanding the multicellular compartmentation of specialized metabolism.</title>
        <authorList>
            <person name="Sun S."/>
            <person name="Shen X."/>
            <person name="Li Y."/>
            <person name="Li Y."/>
            <person name="Wang S."/>
            <person name="Li R."/>
            <person name="Zhang H."/>
            <person name="Shen G."/>
            <person name="Guo B."/>
            <person name="Wei J."/>
            <person name="Xu J."/>
            <person name="St-Pierre B."/>
            <person name="Chen S."/>
            <person name="Sun C."/>
        </authorList>
    </citation>
    <scope>NUCLEOTIDE SEQUENCE [LARGE SCALE GENOMIC DNA]</scope>
</reference>
<comment type="caution">
    <text evidence="1">The sequence shown here is derived from an EMBL/GenBank/DDBJ whole genome shotgun (WGS) entry which is preliminary data.</text>
</comment>
<protein>
    <submittedName>
        <fullName evidence="1">Uncharacterized protein</fullName>
    </submittedName>
</protein>
<evidence type="ECO:0000313" key="2">
    <source>
        <dbReference type="Proteomes" id="UP001060085"/>
    </source>
</evidence>
<accession>A0ACC0CCA9</accession>
<dbReference type="EMBL" id="CM044701">
    <property type="protein sequence ID" value="KAI5682482.1"/>
    <property type="molecule type" value="Genomic_DNA"/>
</dbReference>
<name>A0ACC0CCA9_CATRO</name>
<gene>
    <name evidence="1" type="ORF">M9H77_03710</name>
</gene>
<evidence type="ECO:0000313" key="1">
    <source>
        <dbReference type="EMBL" id="KAI5682482.1"/>
    </source>
</evidence>
<dbReference type="Proteomes" id="UP001060085">
    <property type="component" value="Linkage Group LG01"/>
</dbReference>
<proteinExistence type="predicted"/>
<organism evidence="1 2">
    <name type="scientific">Catharanthus roseus</name>
    <name type="common">Madagascar periwinkle</name>
    <name type="synonym">Vinca rosea</name>
    <dbReference type="NCBI Taxonomy" id="4058"/>
    <lineage>
        <taxon>Eukaryota</taxon>
        <taxon>Viridiplantae</taxon>
        <taxon>Streptophyta</taxon>
        <taxon>Embryophyta</taxon>
        <taxon>Tracheophyta</taxon>
        <taxon>Spermatophyta</taxon>
        <taxon>Magnoliopsida</taxon>
        <taxon>eudicotyledons</taxon>
        <taxon>Gunneridae</taxon>
        <taxon>Pentapetalae</taxon>
        <taxon>asterids</taxon>
        <taxon>lamiids</taxon>
        <taxon>Gentianales</taxon>
        <taxon>Apocynaceae</taxon>
        <taxon>Rauvolfioideae</taxon>
        <taxon>Vinceae</taxon>
        <taxon>Catharanthinae</taxon>
        <taxon>Catharanthus</taxon>
    </lineage>
</organism>
<keyword evidence="2" id="KW-1185">Reference proteome</keyword>
<sequence>MSSTLSRANSFLVCKYIYKNPIPTKNKVLVMIVFSETSEDCNVLDCFRLWRMDPLERRRNTTSHHPLRLIGRLVESQEGLETKVGLRADLVGAPRSLAWFFVIGDCVGYEIERSVEAALTCLDSLRLPSCIRTPYVGSSVGTFKITKENNITKAHTRGLTECSRSRLSISSFFNRLRTHSGVVSH</sequence>